<reference evidence="1 2" key="1">
    <citation type="submission" date="2019-03" db="EMBL/GenBank/DDBJ databases">
        <title>Draft genome sequences of novel Actinobacteria.</title>
        <authorList>
            <person name="Sahin N."/>
            <person name="Ay H."/>
            <person name="Saygin H."/>
        </authorList>
    </citation>
    <scope>NUCLEOTIDE SEQUENCE [LARGE SCALE GENOMIC DNA]</scope>
    <source>
        <strain evidence="1 2">DSM 45941</strain>
    </source>
</reference>
<comment type="caution">
    <text evidence="1">The sequence shown here is derived from an EMBL/GenBank/DDBJ whole genome shotgun (WGS) entry which is preliminary data.</text>
</comment>
<evidence type="ECO:0000313" key="1">
    <source>
        <dbReference type="EMBL" id="TDD78018.1"/>
    </source>
</evidence>
<organism evidence="1 2">
    <name type="scientific">Actinomadura darangshiensis</name>
    <dbReference type="NCBI Taxonomy" id="705336"/>
    <lineage>
        <taxon>Bacteria</taxon>
        <taxon>Bacillati</taxon>
        <taxon>Actinomycetota</taxon>
        <taxon>Actinomycetes</taxon>
        <taxon>Streptosporangiales</taxon>
        <taxon>Thermomonosporaceae</taxon>
        <taxon>Actinomadura</taxon>
    </lineage>
</organism>
<dbReference type="AlphaFoldDB" id="A0A4R5AWZ4"/>
<protein>
    <submittedName>
        <fullName evidence="1">Uncharacterized protein</fullName>
    </submittedName>
</protein>
<dbReference type="Proteomes" id="UP000295578">
    <property type="component" value="Unassembled WGS sequence"/>
</dbReference>
<gene>
    <name evidence="1" type="ORF">E1293_24885</name>
</gene>
<name>A0A4R5AWZ4_9ACTN</name>
<dbReference type="RefSeq" id="WP_132199873.1">
    <property type="nucleotide sequence ID" value="NZ_SMKY01000125.1"/>
</dbReference>
<keyword evidence="2" id="KW-1185">Reference proteome</keyword>
<proteinExistence type="predicted"/>
<accession>A0A4R5AWZ4</accession>
<dbReference type="EMBL" id="SMKY01000125">
    <property type="protein sequence ID" value="TDD78018.1"/>
    <property type="molecule type" value="Genomic_DNA"/>
</dbReference>
<sequence length="79" mass="8931">MVAELIVTIEFLFGASAVYTGSHSNLQRWCFGPYYKKSRDPLNSEPLEPRRQALIRLYDDPPPGLAAAGWTWRHGSPAR</sequence>
<evidence type="ECO:0000313" key="2">
    <source>
        <dbReference type="Proteomes" id="UP000295578"/>
    </source>
</evidence>